<dbReference type="Gene3D" id="3.90.550.10">
    <property type="entry name" value="Spore Coat Polysaccharide Biosynthesis Protein SpsA, Chain A"/>
    <property type="match status" value="1"/>
</dbReference>
<dbReference type="EMBL" id="JAGTUU010000002">
    <property type="protein sequence ID" value="MBS0123416.1"/>
    <property type="molecule type" value="Genomic_DNA"/>
</dbReference>
<name>A0A8J7WDM4_9RHOB</name>
<keyword evidence="6" id="KW-1133">Transmembrane helix</keyword>
<proteinExistence type="predicted"/>
<evidence type="ECO:0000313" key="7">
    <source>
        <dbReference type="EMBL" id="MBS0123416.1"/>
    </source>
</evidence>
<evidence type="ECO:0000313" key="8">
    <source>
        <dbReference type="Proteomes" id="UP000681356"/>
    </source>
</evidence>
<comment type="caution">
    <text evidence="7">The sequence shown here is derived from an EMBL/GenBank/DDBJ whole genome shotgun (WGS) entry which is preliminary data.</text>
</comment>
<dbReference type="GO" id="GO:0085029">
    <property type="term" value="P:extracellular matrix assembly"/>
    <property type="evidence" value="ECO:0007669"/>
    <property type="project" value="TreeGrafter"/>
</dbReference>
<dbReference type="RefSeq" id="WP_212535396.1">
    <property type="nucleotide sequence ID" value="NZ_JAGTUU010000002.1"/>
</dbReference>
<feature type="transmembrane region" description="Helical" evidence="6">
    <location>
        <begin position="37"/>
        <end position="60"/>
    </location>
</feature>
<keyword evidence="4 7" id="KW-0808">Transferase</keyword>
<gene>
    <name evidence="7" type="ORF">KB874_04665</name>
</gene>
<comment type="subcellular location">
    <subcellularLocation>
        <location evidence="1">Cell membrane</location>
    </subcellularLocation>
</comment>
<sequence>MLLAITHLAYFSVILLLLTVIPQGALGEVHAASNAILIVGFLGMWRYSWAMTNFVRAIIFRRVHYPRWKRAARQRFAASGVRAHCYFMVTTYMVDNETTMMVYRRLFEAAANARDGATVVASVVDGKDVRLIRHLYDASPHDMSNVRLVIDRIKSSGKRDAMEKALRILAEMAPTQDDIMIFVDGDTVVPIDIWDQAAPMFSDPKVGALTTDEAAIIDRQNLFKDWFVLRFHQRQVMMCSMGLSRHVLTLTGRMSVFRACLATDPGFIRGVGHDHLDHWRLGRVNFLTGDDKSTWYWLLRNGYEMLYMPDVQSQSVETQPRDTFYDSAKTLMVRWFGNMMRTNGRALRLSPRSIGFFTWWSILDQRVSMWTTLVGPTSVFLTAIIYTPIVIPLYIAWVMMTRYLFCTIIALFNGVWFPVTHPFILYFGQVAGAIIKSFVLFRLDKQKWTRQGAGGGKVVVALYDRIKAYESAAFHALALTWLAVGILFLNTLE</sequence>
<dbReference type="GO" id="GO:0005886">
    <property type="term" value="C:plasma membrane"/>
    <property type="evidence" value="ECO:0007669"/>
    <property type="project" value="UniProtKB-SubCell"/>
</dbReference>
<keyword evidence="5 6" id="KW-0472">Membrane</keyword>
<evidence type="ECO:0000256" key="5">
    <source>
        <dbReference type="ARBA" id="ARBA00023136"/>
    </source>
</evidence>
<evidence type="ECO:0000256" key="1">
    <source>
        <dbReference type="ARBA" id="ARBA00004236"/>
    </source>
</evidence>
<organism evidence="7 8">
    <name type="scientific">Thetidibacter halocola</name>
    <dbReference type="NCBI Taxonomy" id="2827239"/>
    <lineage>
        <taxon>Bacteria</taxon>
        <taxon>Pseudomonadati</taxon>
        <taxon>Pseudomonadota</taxon>
        <taxon>Alphaproteobacteria</taxon>
        <taxon>Rhodobacterales</taxon>
        <taxon>Roseobacteraceae</taxon>
        <taxon>Thetidibacter</taxon>
    </lineage>
</organism>
<dbReference type="GO" id="GO:0030213">
    <property type="term" value="P:hyaluronan biosynthetic process"/>
    <property type="evidence" value="ECO:0007669"/>
    <property type="project" value="TreeGrafter"/>
</dbReference>
<keyword evidence="2" id="KW-1003">Cell membrane</keyword>
<keyword evidence="8" id="KW-1185">Reference proteome</keyword>
<evidence type="ECO:0000256" key="6">
    <source>
        <dbReference type="SAM" id="Phobius"/>
    </source>
</evidence>
<keyword evidence="6" id="KW-0812">Transmembrane</keyword>
<dbReference type="PANTHER" id="PTHR22913:SF12">
    <property type="entry name" value="MANNURONAN SYNTHASE"/>
    <property type="match status" value="1"/>
</dbReference>
<dbReference type="InterPro" id="IPR029044">
    <property type="entry name" value="Nucleotide-diphossugar_trans"/>
</dbReference>
<dbReference type="PANTHER" id="PTHR22913">
    <property type="entry name" value="HYALURONAN SYNTHASE"/>
    <property type="match status" value="1"/>
</dbReference>
<dbReference type="SUPFAM" id="SSF53448">
    <property type="entry name" value="Nucleotide-diphospho-sugar transferases"/>
    <property type="match status" value="1"/>
</dbReference>
<keyword evidence="3 7" id="KW-0328">Glycosyltransferase</keyword>
<evidence type="ECO:0000256" key="4">
    <source>
        <dbReference type="ARBA" id="ARBA00022679"/>
    </source>
</evidence>
<dbReference type="GO" id="GO:0050501">
    <property type="term" value="F:hyaluronan synthase activity"/>
    <property type="evidence" value="ECO:0007669"/>
    <property type="project" value="TreeGrafter"/>
</dbReference>
<dbReference type="Proteomes" id="UP000681356">
    <property type="component" value="Unassembled WGS sequence"/>
</dbReference>
<dbReference type="AlphaFoldDB" id="A0A8J7WDM4"/>
<feature type="transmembrane region" description="Helical" evidence="6">
    <location>
        <begin position="423"/>
        <end position="441"/>
    </location>
</feature>
<evidence type="ECO:0000256" key="2">
    <source>
        <dbReference type="ARBA" id="ARBA00022475"/>
    </source>
</evidence>
<reference evidence="7" key="1">
    <citation type="submission" date="2021-04" db="EMBL/GenBank/DDBJ databases">
        <authorList>
            <person name="Yoon J."/>
        </authorList>
    </citation>
    <scope>NUCLEOTIDE SEQUENCE</scope>
    <source>
        <strain evidence="7">KMU-90</strain>
    </source>
</reference>
<evidence type="ECO:0000256" key="3">
    <source>
        <dbReference type="ARBA" id="ARBA00022676"/>
    </source>
</evidence>
<dbReference type="EC" id="2.4.-.-" evidence="7"/>
<protein>
    <submittedName>
        <fullName evidence="7">Glycosyltransferase</fullName>
        <ecNumber evidence="7">2.4.-.-</ecNumber>
    </submittedName>
</protein>
<accession>A0A8J7WDM4</accession>
<dbReference type="Pfam" id="PF13641">
    <property type="entry name" value="Glyco_tranf_2_3"/>
    <property type="match status" value="1"/>
</dbReference>
<feature type="transmembrane region" description="Helical" evidence="6">
    <location>
        <begin position="472"/>
        <end position="492"/>
    </location>
</feature>